<dbReference type="HOGENOM" id="CLU_2321184_0_0_1"/>
<gene>
    <name evidence="1" type="primary">Piso0_000455</name>
    <name evidence="1" type="ORF">GNLVRS01_PISO0A09724g</name>
    <name evidence="2" type="ORF">GNLVRS01_PISO0B09791g</name>
</gene>
<evidence type="ECO:0000313" key="3">
    <source>
        <dbReference type="Proteomes" id="UP000005222"/>
    </source>
</evidence>
<dbReference type="Proteomes" id="UP000005222">
    <property type="component" value="Chromosome A"/>
</dbReference>
<reference evidence="3" key="2">
    <citation type="journal article" date="2012" name="G3 (Bethesda)">
        <title>Pichia sorbitophila, an interspecies yeast hybrid reveals early steps of genome resolution following polyploidization.</title>
        <authorList>
            <person name="Leh Louis V."/>
            <person name="Despons L."/>
            <person name="Friedrich A."/>
            <person name="Martin T."/>
            <person name="Durrens P."/>
            <person name="Casaregola S."/>
            <person name="Neuveglise C."/>
            <person name="Fairhead C."/>
            <person name="Marck C."/>
            <person name="Cruz J.A."/>
            <person name="Straub M.L."/>
            <person name="Kugler V."/>
            <person name="Sacerdot C."/>
            <person name="Uzunov Z."/>
            <person name="Thierry A."/>
            <person name="Weiss S."/>
            <person name="Bleykasten C."/>
            <person name="De Montigny J."/>
            <person name="Jacques N."/>
            <person name="Jung P."/>
            <person name="Lemaire M."/>
            <person name="Mallet S."/>
            <person name="Morel G."/>
            <person name="Richard G.F."/>
            <person name="Sarkar A."/>
            <person name="Savel G."/>
            <person name="Schacherer J."/>
            <person name="Seret M.L."/>
            <person name="Talla E."/>
            <person name="Samson G."/>
            <person name="Jubin C."/>
            <person name="Poulain J."/>
            <person name="Vacherie B."/>
            <person name="Barbe V."/>
            <person name="Pelletier E."/>
            <person name="Sherman D.J."/>
            <person name="Westhof E."/>
            <person name="Weissenbach J."/>
            <person name="Baret P.V."/>
            <person name="Wincker P."/>
            <person name="Gaillardin C."/>
            <person name="Dujon B."/>
            <person name="Souciet J.L."/>
        </authorList>
    </citation>
    <scope>NUCLEOTIDE SEQUENCE [LARGE SCALE GENOMIC DNA]</scope>
    <source>
        <strain evidence="3">ATCC MYA-4447 / BCRC 22081 / CBS 7064 / NBRC 10061 / NRRL Y-12695</strain>
    </source>
</reference>
<evidence type="ECO:0000313" key="1">
    <source>
        <dbReference type="EMBL" id="CCE72856.1"/>
    </source>
</evidence>
<proteinExistence type="predicted"/>
<evidence type="ECO:0000313" key="2">
    <source>
        <dbReference type="EMBL" id="CCE73417.1"/>
    </source>
</evidence>
<dbReference type="InParanoid" id="G8YVH3"/>
<dbReference type="AlphaFoldDB" id="G8YVH3"/>
<protein>
    <submittedName>
        <fullName evidence="1">Piso0_000455 protein</fullName>
    </submittedName>
</protein>
<sequence length="99" mass="10932">MMRITRSPRGAGYGIPHRFSLFPSHSYDYDPRLSPTYLQSRHIGVSKLHCEVAQYGVGAASARSILGKVACHRLSITVVPGPLFSRSNMICSLNRLIMA</sequence>
<dbReference type="EMBL" id="FO082059">
    <property type="protein sequence ID" value="CCE72856.1"/>
    <property type="molecule type" value="Genomic_DNA"/>
</dbReference>
<keyword evidence="3" id="KW-1185">Reference proteome</keyword>
<dbReference type="Proteomes" id="UP000005222">
    <property type="component" value="Chromosome B"/>
</dbReference>
<accession>G8YVH3</accession>
<organism evidence="1 3">
    <name type="scientific">Pichia sorbitophila (strain ATCC MYA-4447 / BCRC 22081 / CBS 7064 / NBRC 10061 / NRRL Y-12695)</name>
    <name type="common">Hybrid yeast</name>
    <dbReference type="NCBI Taxonomy" id="559304"/>
    <lineage>
        <taxon>Eukaryota</taxon>
        <taxon>Fungi</taxon>
        <taxon>Dikarya</taxon>
        <taxon>Ascomycota</taxon>
        <taxon>Saccharomycotina</taxon>
        <taxon>Pichiomycetes</taxon>
        <taxon>Debaryomycetaceae</taxon>
        <taxon>Millerozyma</taxon>
    </lineage>
</organism>
<reference evidence="1" key="1">
    <citation type="submission" date="2011-10" db="EMBL/GenBank/DDBJ databases">
        <authorList>
            <person name="Genoscope - CEA"/>
        </authorList>
    </citation>
    <scope>NUCLEOTIDE SEQUENCE</scope>
    <source>
        <strain evidence="1">CBS 7064</strain>
    </source>
</reference>
<dbReference type="EMBL" id="FO082058">
    <property type="protein sequence ID" value="CCE73417.1"/>
    <property type="molecule type" value="Genomic_DNA"/>
</dbReference>
<name>G8YVH3_PICSO</name>